<feature type="compositionally biased region" description="Basic and acidic residues" evidence="2">
    <location>
        <begin position="1642"/>
        <end position="1653"/>
    </location>
</feature>
<feature type="compositionally biased region" description="Basic and acidic residues" evidence="2">
    <location>
        <begin position="2285"/>
        <end position="2304"/>
    </location>
</feature>
<dbReference type="OMA" id="QCDEVSK"/>
<gene>
    <name evidence="3" type="ORF">KFL_005210010</name>
</gene>
<organism evidence="3 4">
    <name type="scientific">Klebsormidium nitens</name>
    <name type="common">Green alga</name>
    <name type="synonym">Ulothrix nitens</name>
    <dbReference type="NCBI Taxonomy" id="105231"/>
    <lineage>
        <taxon>Eukaryota</taxon>
        <taxon>Viridiplantae</taxon>
        <taxon>Streptophyta</taxon>
        <taxon>Klebsormidiophyceae</taxon>
        <taxon>Klebsormidiales</taxon>
        <taxon>Klebsormidiaceae</taxon>
        <taxon>Klebsormidium</taxon>
    </lineage>
</organism>
<keyword evidence="1" id="KW-0175">Coiled coil</keyword>
<feature type="region of interest" description="Disordered" evidence="2">
    <location>
        <begin position="67"/>
        <end position="90"/>
    </location>
</feature>
<sequence length="2319" mass="254923">MSTRDAEKATSGGAAQPPVLDLTQEPGGDPSLSTPAQRQRAARLSLGTPAAADLGSSASVATSYHDALSDKSGLSPSARRGNQRRKGAGLEKRTAACVTILQSRNRGDVKVEMELLDEAKTVKAFLHIVESVARSLGVEWPSCVEPNQGAVWLEDYKGRLTDTRLAEEVLPSDAKFRIFRESDRGHPDGMKFDTMYNLVPKAGVLTRSSTQYTFYTAVAELVDNCLQAIWMEPLDTHRRISIKITDASVEITDSGCGMDEQEINSWGTVGDSRNVNVHDLSTKVPPPFRLPYIGKFGVGAKAACFHLGRAATVQSKKRGAKQVTELKLDMDKLEESQWQAAGSVNSDPDPSQVPYKGFTRVTITKLNAEACTYDSARLRTFMKDVYHKYLLPTNEAAEVRPDQREQGPVSISIDGGELNDEWDSEIQRTVALGNFQEKGGPLIVDLEFSKPALSASSNPAAASTSTGHSMEPTRARARLELFYLPFADGEEQLESTLEANPNPGVTFSTAWRTAFCWMARWLPDANLGFPGLPFQSLPPRATQAQKAKEPPPTAMNRVRGIVYLDGGFTPSETKTALAVDKPFNRALMMLGEKDEVVAKSTAKGVKVKIRVLTSGRSGPRWDEVTNVGKLAEQYRNWVFNQHRLLDDEVKCDQESKVLVLCDDQLRTSLGGIDLEMVTFLRRAQIPIDGKPGTWEASASDGSQQLRVKMAKGRFATIEWFLYPGMDESPADIRFVYRPHDRSQPDRCRSSVLTERGEFPRFRLGTGCEIAHVNRIILQDIVRVNPADWAKMIRDEEASLPGYVDILNEEEAAGAGEKAFPHDGAELQAGEKLPNAGVLVRPRVESKGGRLAKCNIVQKRLEVRLDVQFTSTAGEVGEYSHKEAAVWLESQTKIKGPTYFFTFPTVKGKPYLWEAGTYRFTFVVSGQHDPPVKPLVRTITVRPRDTVAKWWLAEATSSDDALPVRLGIPFNLRVRQEDKLGNRKAFDAPLPLRHKFFAALPPYSAIEADRINLKHGESSVSDDGMELEVADIILTSALTPELREVCLRLMPASDAPVFRHVVSDVSEETADRNKAEIFLTLHSGPGYAERCSLQSNPPLDGTTVLRPDQVFDSFVMTFRDQFGNPLEKGTELTIDLDGFEMGGNKHLVNETDENGQISLGGELTVSGTYGSTCKIVVSQGDTELLSKAAEVVGLHIHLEDGEELSGIAGGALDEVTITLVDPDGNFDSDAEGSWALWLDPKAKKAPPGRTFENGRAVLEGVVLPRRLGVVDGLLKVTVQRGGLRTDLEKAVKIQVNAGPVRMLDPVSISGSVPCGATSKLSFRSFDANKLAAPLPNDVLQQLRLSLDGQAQDAATLGHVSQAELVDGTENEYAIDARLEGVAGSYHLKLSLPEVETSRDSMEEPRAEARLAAKWKIRLCAGEFDKLEAVMEESPVTTTMRMVRGEWLDGLTARAFDSQENVCTQRDRESCIVEIAPVGAQYDAAAASQRARWVDAMRKGKVTFSRTQILLEAGKYRVHCWLENSLEKPTTFDLRVEEGNYPRDIRLPDPSPMAVDLGSESGTVLETLYVDLLSADRCRLRSLEEVDPPVLQIKRHDTGEMVGKELIGRLQAEDECADREGGAGENSDEAGPSAQERPAKRARTKDSVKKEKSVKSEGAAENEADEKVTRFSFVDVPVPTKAGEYFLDFSHTHEYKLGSGRKDTRTRVRSVEVRHGLPAELHFATRMRKTVAEGEELAEAGRPVEVTLRDVHKNVCTRISGLAVALFVRGDQAGSSSAEVPEIVSAVDGGTVEAVVTDGKAVFEAVKMGSGGAGIYSFACGLAESELAREEMKEWMKSLKEAKSHFVYRNPEEEGHVLGDKARLTGALRDARNKEASLRSALERLVAEQLSISQKAQASASKRAHIQTARKQLATELGELEIRARAAARRIHELERAETAAGQRNSRAVLQDFRGRRPWAAVAQLAVQTPGSGLHPDDFRQADLEPELLGVVAFLGRVEDDTLNTRLMEWIGGKKDSVVCRTEEGRAACIDVRSPNGSIDRTRGLAGLAGRLNVELRGRYDVIPLDKPGVARNFFSGPILENHQQKLLSIASPMIRGQPPEGFLGYAVNLIHLSPEQLDVDIRVPSESGTRTYGLRASLFFFLFGRLQVYDTDAHKRAAARELGGNFNAVTIGPGSITRPDREVSGFAPEDIPGVNFERVPWSERKQCSLYPPELSRCLDITEEYTRLEATLSQQTDRLREQDVECQAYEQMRATLQEETSAVKRQLQETAREIASVQGDLQKLMDHAKECGMGRNAPDGRAREEEGGQGATWSNKKPRRA</sequence>
<protein>
    <submittedName>
        <fullName evidence="3">Gamma-irradiation and mitomycin c induced 1</fullName>
    </submittedName>
</protein>
<evidence type="ECO:0000313" key="4">
    <source>
        <dbReference type="Proteomes" id="UP000054558"/>
    </source>
</evidence>
<dbReference type="SUPFAM" id="SSF55874">
    <property type="entry name" value="ATPase domain of HSP90 chaperone/DNA topoisomerase II/histidine kinase"/>
    <property type="match status" value="1"/>
</dbReference>
<dbReference type="Gene3D" id="3.30.565.10">
    <property type="entry name" value="Histidine kinase-like ATPase, C-terminal domain"/>
    <property type="match status" value="1"/>
</dbReference>
<evidence type="ECO:0000256" key="1">
    <source>
        <dbReference type="SAM" id="Coils"/>
    </source>
</evidence>
<dbReference type="PANTHER" id="PTHR33566">
    <property type="entry name" value="EN/SPM-LIKE TRANSPOSON-RELATED"/>
    <property type="match status" value="1"/>
</dbReference>
<dbReference type="OrthoDB" id="10036779at2759"/>
<dbReference type="EMBL" id="DF237470">
    <property type="protein sequence ID" value="GAQ89428.1"/>
    <property type="molecule type" value="Genomic_DNA"/>
</dbReference>
<feature type="region of interest" description="Disordered" evidence="2">
    <location>
        <begin position="1608"/>
        <end position="1660"/>
    </location>
</feature>
<evidence type="ECO:0000256" key="2">
    <source>
        <dbReference type="SAM" id="MobiDB-lite"/>
    </source>
</evidence>
<reference evidence="3 4" key="1">
    <citation type="journal article" date="2014" name="Nat. Commun.">
        <title>Klebsormidium flaccidum genome reveals primary factors for plant terrestrial adaptation.</title>
        <authorList>
            <person name="Hori K."/>
            <person name="Maruyama F."/>
            <person name="Fujisawa T."/>
            <person name="Togashi T."/>
            <person name="Yamamoto N."/>
            <person name="Seo M."/>
            <person name="Sato S."/>
            <person name="Yamada T."/>
            <person name="Mori H."/>
            <person name="Tajima N."/>
            <person name="Moriyama T."/>
            <person name="Ikeuchi M."/>
            <person name="Watanabe M."/>
            <person name="Wada H."/>
            <person name="Kobayashi K."/>
            <person name="Saito M."/>
            <person name="Masuda T."/>
            <person name="Sasaki-Sekimoto Y."/>
            <person name="Mashiguchi K."/>
            <person name="Awai K."/>
            <person name="Shimojima M."/>
            <person name="Masuda S."/>
            <person name="Iwai M."/>
            <person name="Nobusawa T."/>
            <person name="Narise T."/>
            <person name="Kondo S."/>
            <person name="Saito H."/>
            <person name="Sato R."/>
            <person name="Murakawa M."/>
            <person name="Ihara Y."/>
            <person name="Oshima-Yamada Y."/>
            <person name="Ohtaka K."/>
            <person name="Satoh M."/>
            <person name="Sonobe K."/>
            <person name="Ishii M."/>
            <person name="Ohtani R."/>
            <person name="Kanamori-Sato M."/>
            <person name="Honoki R."/>
            <person name="Miyazaki D."/>
            <person name="Mochizuki H."/>
            <person name="Umetsu J."/>
            <person name="Higashi K."/>
            <person name="Shibata D."/>
            <person name="Kamiya Y."/>
            <person name="Sato N."/>
            <person name="Nakamura Y."/>
            <person name="Tabata S."/>
            <person name="Ida S."/>
            <person name="Kurokawa K."/>
            <person name="Ohta H."/>
        </authorList>
    </citation>
    <scope>NUCLEOTIDE SEQUENCE [LARGE SCALE GENOMIC DNA]</scope>
    <source>
        <strain evidence="3 4">NIES-2285</strain>
    </source>
</reference>
<feature type="region of interest" description="Disordered" evidence="2">
    <location>
        <begin position="1"/>
        <end position="48"/>
    </location>
</feature>
<dbReference type="Pfam" id="PF13589">
    <property type="entry name" value="HATPase_c_3"/>
    <property type="match status" value="1"/>
</dbReference>
<feature type="coiled-coil region" evidence="1">
    <location>
        <begin position="1866"/>
        <end position="1935"/>
    </location>
</feature>
<dbReference type="PANTHER" id="PTHR33566:SF1">
    <property type="entry name" value="EN_SPM-LIKE TRANSPOSON-RELATED"/>
    <property type="match status" value="1"/>
</dbReference>
<feature type="region of interest" description="Disordered" evidence="2">
    <location>
        <begin position="2285"/>
        <end position="2319"/>
    </location>
</feature>
<dbReference type="STRING" id="105231.A0A1Y1IMT6"/>
<accession>A0A1Y1IMT6</accession>
<name>A0A1Y1IMT6_KLENI</name>
<dbReference type="InterPro" id="IPR036890">
    <property type="entry name" value="HATPase_C_sf"/>
</dbReference>
<feature type="region of interest" description="Disordered" evidence="2">
    <location>
        <begin position="398"/>
        <end position="417"/>
    </location>
</feature>
<feature type="coiled-coil region" evidence="1">
    <location>
        <begin position="2237"/>
        <end position="2285"/>
    </location>
</feature>
<dbReference type="Proteomes" id="UP000054558">
    <property type="component" value="Unassembled WGS sequence"/>
</dbReference>
<proteinExistence type="predicted"/>
<keyword evidence="4" id="KW-1185">Reference proteome</keyword>
<evidence type="ECO:0000313" key="3">
    <source>
        <dbReference type="EMBL" id="GAQ89428.1"/>
    </source>
</evidence>